<organism evidence="1 2">
    <name type="scientific">Lophiotrema nucula</name>
    <dbReference type="NCBI Taxonomy" id="690887"/>
    <lineage>
        <taxon>Eukaryota</taxon>
        <taxon>Fungi</taxon>
        <taxon>Dikarya</taxon>
        <taxon>Ascomycota</taxon>
        <taxon>Pezizomycotina</taxon>
        <taxon>Dothideomycetes</taxon>
        <taxon>Pleosporomycetidae</taxon>
        <taxon>Pleosporales</taxon>
        <taxon>Lophiotremataceae</taxon>
        <taxon>Lophiotrema</taxon>
    </lineage>
</organism>
<dbReference type="CDD" id="cd06152">
    <property type="entry name" value="YjgF_YER057c_UK114_like_4"/>
    <property type="match status" value="1"/>
</dbReference>
<dbReference type="AlphaFoldDB" id="A0A6A5ZXW6"/>
<name>A0A6A5ZXW6_9PLEO</name>
<evidence type="ECO:0000313" key="2">
    <source>
        <dbReference type="Proteomes" id="UP000799770"/>
    </source>
</evidence>
<reference evidence="1" key="1">
    <citation type="journal article" date="2020" name="Stud. Mycol.">
        <title>101 Dothideomycetes genomes: a test case for predicting lifestyles and emergence of pathogens.</title>
        <authorList>
            <person name="Haridas S."/>
            <person name="Albert R."/>
            <person name="Binder M."/>
            <person name="Bloem J."/>
            <person name="Labutti K."/>
            <person name="Salamov A."/>
            <person name="Andreopoulos B."/>
            <person name="Baker S."/>
            <person name="Barry K."/>
            <person name="Bills G."/>
            <person name="Bluhm B."/>
            <person name="Cannon C."/>
            <person name="Castanera R."/>
            <person name="Culley D."/>
            <person name="Daum C."/>
            <person name="Ezra D."/>
            <person name="Gonzalez J."/>
            <person name="Henrissat B."/>
            <person name="Kuo A."/>
            <person name="Liang C."/>
            <person name="Lipzen A."/>
            <person name="Lutzoni F."/>
            <person name="Magnuson J."/>
            <person name="Mondo S."/>
            <person name="Nolan M."/>
            <person name="Ohm R."/>
            <person name="Pangilinan J."/>
            <person name="Park H.-J."/>
            <person name="Ramirez L."/>
            <person name="Alfaro M."/>
            <person name="Sun H."/>
            <person name="Tritt A."/>
            <person name="Yoshinaga Y."/>
            <person name="Zwiers L.-H."/>
            <person name="Turgeon B."/>
            <person name="Goodwin S."/>
            <person name="Spatafora J."/>
            <person name="Crous P."/>
            <person name="Grigoriev I."/>
        </authorList>
    </citation>
    <scope>NUCLEOTIDE SEQUENCE</scope>
    <source>
        <strain evidence="1">CBS 627.86</strain>
    </source>
</reference>
<dbReference type="GO" id="GO:0019239">
    <property type="term" value="F:deaminase activity"/>
    <property type="evidence" value="ECO:0007669"/>
    <property type="project" value="TreeGrafter"/>
</dbReference>
<dbReference type="EMBL" id="ML977310">
    <property type="protein sequence ID" value="KAF2123151.1"/>
    <property type="molecule type" value="Genomic_DNA"/>
</dbReference>
<dbReference type="Proteomes" id="UP000799770">
    <property type="component" value="Unassembled WGS sequence"/>
</dbReference>
<gene>
    <name evidence="1" type="ORF">BDV96DRAFT_593599</name>
</gene>
<dbReference type="InterPro" id="IPR006175">
    <property type="entry name" value="YjgF/YER057c/UK114"/>
</dbReference>
<dbReference type="PANTHER" id="PTHR11803:SF39">
    <property type="entry name" value="2-IMINOBUTANOATE_2-IMINOPROPANOATE DEAMINASE"/>
    <property type="match status" value="1"/>
</dbReference>
<dbReference type="GO" id="GO:0005739">
    <property type="term" value="C:mitochondrion"/>
    <property type="evidence" value="ECO:0007669"/>
    <property type="project" value="TreeGrafter"/>
</dbReference>
<dbReference type="PANTHER" id="PTHR11803">
    <property type="entry name" value="2-IMINOBUTANOATE/2-IMINOPROPANOATE DEAMINASE RIDA"/>
    <property type="match status" value="1"/>
</dbReference>
<dbReference type="Pfam" id="PF01042">
    <property type="entry name" value="Ribonuc_L-PSP"/>
    <property type="match status" value="1"/>
</dbReference>
<protein>
    <submittedName>
        <fullName evidence="1">Putative translation initiation inhibitor</fullName>
    </submittedName>
</protein>
<dbReference type="InterPro" id="IPR035959">
    <property type="entry name" value="RutC-like_sf"/>
</dbReference>
<dbReference type="SUPFAM" id="SSF55298">
    <property type="entry name" value="YjgF-like"/>
    <property type="match status" value="1"/>
</dbReference>
<dbReference type="Gene3D" id="3.30.1330.40">
    <property type="entry name" value="RutC-like"/>
    <property type="match status" value="1"/>
</dbReference>
<sequence>MSHLQYFSYPGFGDRVRKDTHYAQAVRIDNRIEISGQGGWDPKTEEISADVNTQIDQAFANVELTLKNAGGKGWEHVYKVRAYFTEMNDESMGAYVRNVRKYCPDHTPLLTGVLVKGLYAGMVLELEAEAHSG</sequence>
<dbReference type="GO" id="GO:0005829">
    <property type="term" value="C:cytosol"/>
    <property type="evidence" value="ECO:0007669"/>
    <property type="project" value="TreeGrafter"/>
</dbReference>
<proteinExistence type="predicted"/>
<accession>A0A6A5ZXW6</accession>
<evidence type="ECO:0000313" key="1">
    <source>
        <dbReference type="EMBL" id="KAF2123151.1"/>
    </source>
</evidence>
<dbReference type="OrthoDB" id="309640at2759"/>
<keyword evidence="2" id="KW-1185">Reference proteome</keyword>